<dbReference type="PANTHER" id="PTHR34236:SF1">
    <property type="entry name" value="DIMETHYL SULFOXIDE REDUCTASE TRANSCRIPTIONAL ACTIVATOR"/>
    <property type="match status" value="1"/>
</dbReference>
<dbReference type="InterPro" id="IPR007050">
    <property type="entry name" value="HTH_bacterioopsin"/>
</dbReference>
<dbReference type="EMBL" id="AOMB01000022">
    <property type="protein sequence ID" value="EMA39030.1"/>
    <property type="molecule type" value="Genomic_DNA"/>
</dbReference>
<name>M0M3V4_9EURY</name>
<protein>
    <submittedName>
        <fullName evidence="5">Bacterio-opsin activator-like protein</fullName>
    </submittedName>
</protein>
<dbReference type="eggNOG" id="arCOG02280">
    <property type="taxonomic scope" value="Archaea"/>
</dbReference>
<proteinExistence type="predicted"/>
<evidence type="ECO:0000313" key="6">
    <source>
        <dbReference type="Proteomes" id="UP000011566"/>
    </source>
</evidence>
<dbReference type="InterPro" id="IPR056433">
    <property type="entry name" value="DmsR-like_N"/>
</dbReference>
<gene>
    <name evidence="5" type="ORF">C447_07733</name>
</gene>
<dbReference type="PANTHER" id="PTHR34236">
    <property type="entry name" value="DIMETHYL SULFOXIDE REDUCTASE TRANSCRIPTIONAL ACTIVATOR"/>
    <property type="match status" value="1"/>
</dbReference>
<dbReference type="AlphaFoldDB" id="M0M3V4"/>
<dbReference type="Pfam" id="PF04967">
    <property type="entry name" value="HTH_10"/>
    <property type="match status" value="1"/>
</dbReference>
<feature type="domain" description="DmsR-like N-terminal" evidence="4">
    <location>
        <begin position="1"/>
        <end position="138"/>
    </location>
</feature>
<organism evidence="5 6">
    <name type="scientific">Halococcus hamelinensis 100A6</name>
    <dbReference type="NCBI Taxonomy" id="1132509"/>
    <lineage>
        <taxon>Archaea</taxon>
        <taxon>Methanobacteriati</taxon>
        <taxon>Methanobacteriota</taxon>
        <taxon>Stenosarchaea group</taxon>
        <taxon>Halobacteria</taxon>
        <taxon>Halobacteriales</taxon>
        <taxon>Halococcaceae</taxon>
        <taxon>Halococcus</taxon>
    </lineage>
</organism>
<evidence type="ECO:0000256" key="2">
    <source>
        <dbReference type="ARBA" id="ARBA00023163"/>
    </source>
</evidence>
<evidence type="ECO:0000259" key="4">
    <source>
        <dbReference type="Pfam" id="PF24277"/>
    </source>
</evidence>
<feature type="domain" description="HTH bat-type" evidence="3">
    <location>
        <begin position="155"/>
        <end position="206"/>
    </location>
</feature>
<dbReference type="Pfam" id="PF24277">
    <property type="entry name" value="DmsR_N"/>
    <property type="match status" value="1"/>
</dbReference>
<evidence type="ECO:0000256" key="1">
    <source>
        <dbReference type="ARBA" id="ARBA00023015"/>
    </source>
</evidence>
<keyword evidence="2" id="KW-0804">Transcription</keyword>
<evidence type="ECO:0000259" key="3">
    <source>
        <dbReference type="Pfam" id="PF04967"/>
    </source>
</evidence>
<comment type="caution">
    <text evidence="5">The sequence shown here is derived from an EMBL/GenBank/DDBJ whole genome shotgun (WGS) entry which is preliminary data.</text>
</comment>
<accession>M0M3V4</accession>
<dbReference type="RefSeq" id="WP_007692572.1">
    <property type="nucleotide sequence ID" value="NZ_AJRK01000036.1"/>
</dbReference>
<dbReference type="Gene3D" id="1.10.10.10">
    <property type="entry name" value="Winged helix-like DNA-binding domain superfamily/Winged helix DNA-binding domain"/>
    <property type="match status" value="1"/>
</dbReference>
<reference evidence="5 6" key="1">
    <citation type="journal article" date="2014" name="PLoS Genet.">
        <title>Phylogenetically driven sequencing of extremely halophilic archaea reveals strategies for static and dynamic osmo-response.</title>
        <authorList>
            <person name="Becker E.A."/>
            <person name="Seitzer P.M."/>
            <person name="Tritt A."/>
            <person name="Larsen D."/>
            <person name="Krusor M."/>
            <person name="Yao A.I."/>
            <person name="Wu D."/>
            <person name="Madern D."/>
            <person name="Eisen J.A."/>
            <person name="Darling A.E."/>
            <person name="Facciotti M.T."/>
        </authorList>
    </citation>
    <scope>NUCLEOTIDE SEQUENCE [LARGE SCALE GENOMIC DNA]</scope>
    <source>
        <strain evidence="5 6">100A6</strain>
    </source>
</reference>
<dbReference type="InterPro" id="IPR036388">
    <property type="entry name" value="WH-like_DNA-bd_sf"/>
</dbReference>
<dbReference type="PATRIC" id="fig|1132509.6.peg.1756"/>
<keyword evidence="1" id="KW-0805">Transcription regulation</keyword>
<evidence type="ECO:0000313" key="5">
    <source>
        <dbReference type="EMBL" id="EMA39030.1"/>
    </source>
</evidence>
<dbReference type="Proteomes" id="UP000011566">
    <property type="component" value="Unassembled WGS sequence"/>
</dbReference>
<sequence length="213" mass="23383">MESAVHVEISVAGIDRCPAALLSTDFEVESITTDGRSTDGDESRIGELTLRNTESPPEDERAERIAGDEDRSVYRFRNEEGDCPCGTLSDHGCPAREIRANAGTLTLSFLAPGLRTVRSVVEDVRSCARDVRVRRLTRALPDGDDAFVPINRAAFTDRQYEVLRTAHEMGYFDRPKRTKAADVADSLGISVATFSEHLAVAQEKLLDQLLTAS</sequence>
<keyword evidence="6" id="KW-1185">Reference proteome</keyword>
<dbReference type="OrthoDB" id="168808at2157"/>